<dbReference type="SUPFAM" id="SSF47336">
    <property type="entry name" value="ACP-like"/>
    <property type="match status" value="1"/>
</dbReference>
<dbReference type="OrthoDB" id="9804551at2"/>
<dbReference type="InterPro" id="IPR009081">
    <property type="entry name" value="PP-bd_ACP"/>
</dbReference>
<gene>
    <name evidence="2" type="ORF">C5Y83_28550</name>
</gene>
<proteinExistence type="predicted"/>
<comment type="caution">
    <text evidence="2">The sequence shown here is derived from an EMBL/GenBank/DDBJ whole genome shotgun (WGS) entry which is preliminary data.</text>
</comment>
<protein>
    <recommendedName>
        <fullName evidence="1">Carrier domain-containing protein</fullName>
    </recommendedName>
</protein>
<dbReference type="PROSITE" id="PS51257">
    <property type="entry name" value="PROKAR_LIPOPROTEIN"/>
    <property type="match status" value="1"/>
</dbReference>
<dbReference type="InterPro" id="IPR036736">
    <property type="entry name" value="ACP-like_sf"/>
</dbReference>
<dbReference type="EMBL" id="PUHY01000016">
    <property type="protein sequence ID" value="PQO28559.1"/>
    <property type="molecule type" value="Genomic_DNA"/>
</dbReference>
<organism evidence="2 3">
    <name type="scientific">Blastopirellula marina</name>
    <dbReference type="NCBI Taxonomy" id="124"/>
    <lineage>
        <taxon>Bacteria</taxon>
        <taxon>Pseudomonadati</taxon>
        <taxon>Planctomycetota</taxon>
        <taxon>Planctomycetia</taxon>
        <taxon>Pirellulales</taxon>
        <taxon>Pirellulaceae</taxon>
        <taxon>Blastopirellula</taxon>
    </lineage>
</organism>
<dbReference type="RefSeq" id="WP_105333227.1">
    <property type="nucleotide sequence ID" value="NZ_PUHY01000016.1"/>
</dbReference>
<evidence type="ECO:0000313" key="2">
    <source>
        <dbReference type="EMBL" id="PQO28559.1"/>
    </source>
</evidence>
<dbReference type="PROSITE" id="PS50075">
    <property type="entry name" value="CARRIER"/>
    <property type="match status" value="1"/>
</dbReference>
<sequence>MLERICLVVVVFVLSGCDKFENRMVATPPIDVPPPAVQPLPLKPETQKIVRETIALIVEKDPSEISTDSTFIDLGCDDLDLIEIVMIVEERLAIQIKDEAIAREMSVRDFIERLPDATPAR</sequence>
<name>A0A2S8F8S8_9BACT</name>
<dbReference type="AlphaFoldDB" id="A0A2S8F8S8"/>
<feature type="domain" description="Carrier" evidence="1">
    <location>
        <begin position="44"/>
        <end position="118"/>
    </location>
</feature>
<dbReference type="Proteomes" id="UP000238322">
    <property type="component" value="Unassembled WGS sequence"/>
</dbReference>
<accession>A0A2S8F8S8</accession>
<evidence type="ECO:0000313" key="3">
    <source>
        <dbReference type="Proteomes" id="UP000238322"/>
    </source>
</evidence>
<evidence type="ECO:0000259" key="1">
    <source>
        <dbReference type="PROSITE" id="PS50075"/>
    </source>
</evidence>
<reference evidence="2 3" key="1">
    <citation type="submission" date="2018-02" db="EMBL/GenBank/DDBJ databases">
        <title>Comparative genomes isolates from brazilian mangrove.</title>
        <authorList>
            <person name="Araujo J.E."/>
            <person name="Taketani R.G."/>
            <person name="Silva M.C.P."/>
            <person name="Loureco M.V."/>
            <person name="Andreote F.D."/>
        </authorList>
    </citation>
    <scope>NUCLEOTIDE SEQUENCE [LARGE SCALE GENOMIC DNA]</scope>
    <source>
        <strain evidence="2 3">Hex-1 MGV</strain>
    </source>
</reference>
<dbReference type="Pfam" id="PF00550">
    <property type="entry name" value="PP-binding"/>
    <property type="match status" value="1"/>
</dbReference>
<dbReference type="Gene3D" id="1.10.1200.10">
    <property type="entry name" value="ACP-like"/>
    <property type="match status" value="1"/>
</dbReference>